<sequence>MAQAIPLRHYAGVTATVHARPQSGVAMRLLRAVASHIVERRARRAEAELRRHQTFGPLIKVKHIGLATGDLLPFLRDE</sequence>
<reference evidence="1 2" key="1">
    <citation type="submission" date="2022-07" db="EMBL/GenBank/DDBJ databases">
        <authorList>
            <person name="Li W.-J."/>
            <person name="Deng Q.-Q."/>
        </authorList>
    </citation>
    <scope>NUCLEOTIDE SEQUENCE [LARGE SCALE GENOMIC DNA]</scope>
    <source>
        <strain evidence="1 2">SYSU M60028</strain>
    </source>
</reference>
<dbReference type="Proteomes" id="UP001205890">
    <property type="component" value="Unassembled WGS sequence"/>
</dbReference>
<proteinExistence type="predicted"/>
<name>A0ABT1L717_9HYPH</name>
<evidence type="ECO:0000313" key="1">
    <source>
        <dbReference type="EMBL" id="MCP8937192.1"/>
    </source>
</evidence>
<accession>A0ABT1L717</accession>
<keyword evidence="2" id="KW-1185">Reference proteome</keyword>
<gene>
    <name evidence="1" type="ORF">NK718_01560</name>
</gene>
<protein>
    <submittedName>
        <fullName evidence="1">Uncharacterized protein</fullName>
    </submittedName>
</protein>
<comment type="caution">
    <text evidence="1">The sequence shown here is derived from an EMBL/GenBank/DDBJ whole genome shotgun (WGS) entry which is preliminary data.</text>
</comment>
<organism evidence="1 2">
    <name type="scientific">Alsobacter ponti</name>
    <dbReference type="NCBI Taxonomy" id="2962936"/>
    <lineage>
        <taxon>Bacteria</taxon>
        <taxon>Pseudomonadati</taxon>
        <taxon>Pseudomonadota</taxon>
        <taxon>Alphaproteobacteria</taxon>
        <taxon>Hyphomicrobiales</taxon>
        <taxon>Alsobacteraceae</taxon>
        <taxon>Alsobacter</taxon>
    </lineage>
</organism>
<dbReference type="EMBL" id="JANCLU010000001">
    <property type="protein sequence ID" value="MCP8937192.1"/>
    <property type="molecule type" value="Genomic_DNA"/>
</dbReference>
<dbReference type="RefSeq" id="WP_254737891.1">
    <property type="nucleotide sequence ID" value="NZ_JANCLU010000001.1"/>
</dbReference>
<evidence type="ECO:0000313" key="2">
    <source>
        <dbReference type="Proteomes" id="UP001205890"/>
    </source>
</evidence>